<dbReference type="SUPFAM" id="SSF89360">
    <property type="entry name" value="HesB-like domain"/>
    <property type="match status" value="1"/>
</dbReference>
<dbReference type="OrthoDB" id="2990822at2"/>
<dbReference type="InterPro" id="IPR035903">
    <property type="entry name" value="HesB-like_dom_sf"/>
</dbReference>
<sequence length="116" mass="12931">MGQTLGPTSERPAVNLSQLAALKLKMILLDEPDAERLCYRVVPVTSGCGSTAFQLTLTEKRDGDHIVWIKDIPFSYTKDDLPLLDGLAIDLNRQSGKLEFIHRSYQPDHTACCSNR</sequence>
<accession>A0A1U9K4G7</accession>
<dbReference type="RefSeq" id="WP_077718759.1">
    <property type="nucleotide sequence ID" value="NZ_CP019699.1"/>
</dbReference>
<gene>
    <name evidence="1" type="ORF">B0W44_03290</name>
</gene>
<dbReference type="Gene3D" id="2.60.300.12">
    <property type="entry name" value="HesB-like domain"/>
    <property type="match status" value="1"/>
</dbReference>
<keyword evidence="2" id="KW-1185">Reference proteome</keyword>
<name>A0A1U9K4G7_9BACL</name>
<organism evidence="1 2">
    <name type="scientific">Novibacillus thermophilus</name>
    <dbReference type="NCBI Taxonomy" id="1471761"/>
    <lineage>
        <taxon>Bacteria</taxon>
        <taxon>Bacillati</taxon>
        <taxon>Bacillota</taxon>
        <taxon>Bacilli</taxon>
        <taxon>Bacillales</taxon>
        <taxon>Thermoactinomycetaceae</taxon>
        <taxon>Novibacillus</taxon>
    </lineage>
</organism>
<reference evidence="1 2" key="1">
    <citation type="journal article" date="2015" name="Int. J. Syst. Evol. Microbiol.">
        <title>Novibacillus thermophilus gen. nov., sp. nov., a Gram-staining-negative and moderately thermophilic member of the family Thermoactinomycetaceae.</title>
        <authorList>
            <person name="Yang G."/>
            <person name="Chen J."/>
            <person name="Zhou S."/>
        </authorList>
    </citation>
    <scope>NUCLEOTIDE SEQUENCE [LARGE SCALE GENOMIC DNA]</scope>
    <source>
        <strain evidence="1 2">SG-1</strain>
    </source>
</reference>
<dbReference type="AlphaFoldDB" id="A0A1U9K4G7"/>
<protein>
    <recommendedName>
        <fullName evidence="3">FeS cluster biogenesis domain-containing protein</fullName>
    </recommendedName>
</protein>
<evidence type="ECO:0008006" key="3">
    <source>
        <dbReference type="Google" id="ProtNLM"/>
    </source>
</evidence>
<evidence type="ECO:0000313" key="1">
    <source>
        <dbReference type="EMBL" id="AQS54941.1"/>
    </source>
</evidence>
<proteinExistence type="predicted"/>
<dbReference type="STRING" id="1471761.B0W44_03290"/>
<dbReference type="EMBL" id="CP019699">
    <property type="protein sequence ID" value="AQS54941.1"/>
    <property type="molecule type" value="Genomic_DNA"/>
</dbReference>
<evidence type="ECO:0000313" key="2">
    <source>
        <dbReference type="Proteomes" id="UP000188603"/>
    </source>
</evidence>
<dbReference type="KEGG" id="ntr:B0W44_03290"/>
<dbReference type="Proteomes" id="UP000188603">
    <property type="component" value="Chromosome"/>
</dbReference>